<evidence type="ECO:0000256" key="1">
    <source>
        <dbReference type="SAM" id="MobiDB-lite"/>
    </source>
</evidence>
<dbReference type="InterPro" id="IPR029058">
    <property type="entry name" value="AB_hydrolase_fold"/>
</dbReference>
<accession>A0AAW1RWE7</accession>
<gene>
    <name evidence="2" type="ORF">WJX81_000799</name>
</gene>
<evidence type="ECO:0008006" key="4">
    <source>
        <dbReference type="Google" id="ProtNLM"/>
    </source>
</evidence>
<dbReference type="SUPFAM" id="SSF53474">
    <property type="entry name" value="alpha/beta-Hydrolases"/>
    <property type="match status" value="1"/>
</dbReference>
<sequence>MASITDLQLAVLSSAVYGDEEPKEGPAAGFQIYRGIGKDESGLGAILYIKKTEAGKGLAVFSFRGTDSSKGSSIKGQMRSNWLLMQDPDDGDLDIIKQGLDFAKDAVRDLEREHSDTEWHYFSTGHSLGALMATALAINQEEKVERCATFESPGLISFWRKKACERSVDHWRPRIINYLTFPNPINTTLPKVGRLVRVHLDYHSTTSAAHVLRCVLGTGLRAAVWGSVFNLAASVTGHAKGFWAAKVLSVSAKAGALIWHRHFNLKKVMHELKRAADEDQASKDTRSAAKSGKPEDADAAPLVPLLSRLPARARGALLTSVWALGTIGVTSTSYIATRTSGNLADCATEHDIGTIITGFDPETGEPKRAIEMESWPYHDMLLKKSFSSKHSRRLLLEGLLPLQPAAYGLHNALRRHELLLRRARSLPGYKEAPQGG</sequence>
<organism evidence="2 3">
    <name type="scientific">Elliptochloris bilobata</name>
    <dbReference type="NCBI Taxonomy" id="381761"/>
    <lineage>
        <taxon>Eukaryota</taxon>
        <taxon>Viridiplantae</taxon>
        <taxon>Chlorophyta</taxon>
        <taxon>core chlorophytes</taxon>
        <taxon>Trebouxiophyceae</taxon>
        <taxon>Trebouxiophyceae incertae sedis</taxon>
        <taxon>Elliptochloris clade</taxon>
        <taxon>Elliptochloris</taxon>
    </lineage>
</organism>
<dbReference type="Proteomes" id="UP001445335">
    <property type="component" value="Unassembled WGS sequence"/>
</dbReference>
<evidence type="ECO:0000313" key="2">
    <source>
        <dbReference type="EMBL" id="KAK9838259.1"/>
    </source>
</evidence>
<reference evidence="2 3" key="1">
    <citation type="journal article" date="2024" name="Nat. Commun.">
        <title>Phylogenomics reveals the evolutionary origins of lichenization in chlorophyte algae.</title>
        <authorList>
            <person name="Puginier C."/>
            <person name="Libourel C."/>
            <person name="Otte J."/>
            <person name="Skaloud P."/>
            <person name="Haon M."/>
            <person name="Grisel S."/>
            <person name="Petersen M."/>
            <person name="Berrin J.G."/>
            <person name="Delaux P.M."/>
            <person name="Dal Grande F."/>
            <person name="Keller J."/>
        </authorList>
    </citation>
    <scope>NUCLEOTIDE SEQUENCE [LARGE SCALE GENOMIC DNA]</scope>
    <source>
        <strain evidence="2 3">SAG 245.80</strain>
    </source>
</reference>
<feature type="compositionally biased region" description="Basic and acidic residues" evidence="1">
    <location>
        <begin position="276"/>
        <end position="296"/>
    </location>
</feature>
<comment type="caution">
    <text evidence="2">The sequence shown here is derived from an EMBL/GenBank/DDBJ whole genome shotgun (WGS) entry which is preliminary data.</text>
</comment>
<dbReference type="EMBL" id="JALJOU010000019">
    <property type="protein sequence ID" value="KAK9838259.1"/>
    <property type="molecule type" value="Genomic_DNA"/>
</dbReference>
<dbReference type="AlphaFoldDB" id="A0AAW1RWE7"/>
<proteinExistence type="predicted"/>
<evidence type="ECO:0000313" key="3">
    <source>
        <dbReference type="Proteomes" id="UP001445335"/>
    </source>
</evidence>
<feature type="region of interest" description="Disordered" evidence="1">
    <location>
        <begin position="276"/>
        <end position="297"/>
    </location>
</feature>
<keyword evidence="3" id="KW-1185">Reference proteome</keyword>
<dbReference type="Gene3D" id="3.40.50.1820">
    <property type="entry name" value="alpha/beta hydrolase"/>
    <property type="match status" value="1"/>
</dbReference>
<name>A0AAW1RWE7_9CHLO</name>
<protein>
    <recommendedName>
        <fullName evidence="4">Fungal lipase-like domain-containing protein</fullName>
    </recommendedName>
</protein>